<accession>A0A923FY21</accession>
<dbReference type="Proteomes" id="UP000599879">
    <property type="component" value="Unassembled WGS sequence"/>
</dbReference>
<evidence type="ECO:0000256" key="3">
    <source>
        <dbReference type="ARBA" id="ARBA00061033"/>
    </source>
</evidence>
<dbReference type="PIRSF" id="PIRSF018296">
    <property type="entry name" value="Format_dh_formtn"/>
    <property type="match status" value="1"/>
</dbReference>
<keyword evidence="2 4" id="KW-0963">Cytoplasm</keyword>
<evidence type="ECO:0000313" key="8">
    <source>
        <dbReference type="EMBL" id="MBC3440981.1"/>
    </source>
</evidence>
<sequence length="302" mass="32845">MSSIKLTPVEQASGGVGEISALLLPQLRNHYGQRAARLRQLAEGHDQAAYLAFAARIAQAQQALLDNLPVPDEELQTLAGRVGEGAPLDVRSLPRSAYWQALLKQLLEHLTADASAPVAAALRSIASMTAEQRETCAEHLLHGRYDQVGSGQAVFFWAALMLYFSQLAAALPASAQAAVGEQRQYCPVCSSAPLASVILTGKRAGLRYLQCGLCESRWHMVRAKCSNCESTGKLDYWSLDRQDSAVKAESCGDCESYLKVFYYQHDQGLEPVADDLASLLLDAELEREGYARSSINPFLFPG</sequence>
<dbReference type="InterPro" id="IPR056796">
    <property type="entry name" value="FdhE_C"/>
</dbReference>
<dbReference type="InterPro" id="IPR006452">
    <property type="entry name" value="Formate_DH_accessory"/>
</dbReference>
<comment type="caution">
    <text evidence="8">The sequence shown here is derived from an EMBL/GenBank/DDBJ whole genome shotgun (WGS) entry which is preliminary data.</text>
</comment>
<gene>
    <name evidence="4 8" type="primary">fdhE</name>
    <name evidence="9" type="ORF">HU737_009345</name>
    <name evidence="8" type="ORF">HU737_09830</name>
</gene>
<evidence type="ECO:0000313" key="9">
    <source>
        <dbReference type="EMBL" id="MBV4536181.1"/>
    </source>
</evidence>
<reference evidence="8" key="1">
    <citation type="journal article" date="2020" name="Microorganisms">
        <title>Reliable Identification of Environmental Pseudomonas Isolates Using the rpoD Gene.</title>
        <authorList>
            <consortium name="The Broad Institute Genome Sequencing Platform"/>
            <person name="Girard L."/>
            <person name="Lood C."/>
            <person name="Rokni-Zadeh H."/>
            <person name="van Noort V."/>
            <person name="Lavigne R."/>
            <person name="De Mot R."/>
        </authorList>
    </citation>
    <scope>NUCLEOTIDE SEQUENCE</scope>
    <source>
        <strain evidence="8">SWRI10</strain>
    </source>
</reference>
<dbReference type="Pfam" id="PF24859">
    <property type="entry name" value="FdhE_central"/>
    <property type="match status" value="1"/>
</dbReference>
<dbReference type="GO" id="GO:0008199">
    <property type="term" value="F:ferric iron binding"/>
    <property type="evidence" value="ECO:0007669"/>
    <property type="project" value="TreeGrafter"/>
</dbReference>
<dbReference type="PANTHER" id="PTHR37689:SF1">
    <property type="entry name" value="PROTEIN FDHE"/>
    <property type="match status" value="1"/>
</dbReference>
<feature type="domain" description="FdhE N-terminal" evidence="5">
    <location>
        <begin position="20"/>
        <end position="180"/>
    </location>
</feature>
<dbReference type="GO" id="GO:0005829">
    <property type="term" value="C:cytosol"/>
    <property type="evidence" value="ECO:0007669"/>
    <property type="project" value="TreeGrafter"/>
</dbReference>
<evidence type="ECO:0000259" key="5">
    <source>
        <dbReference type="Pfam" id="PF04216"/>
    </source>
</evidence>
<dbReference type="InterPro" id="IPR056797">
    <property type="entry name" value="FdhE_central"/>
</dbReference>
<reference evidence="9" key="3">
    <citation type="submission" date="2021-06" db="EMBL/GenBank/DDBJ databases">
        <title>Updating the genus Pseudomonas: Description of 43 new species and partition of the Pseudomonas putida group.</title>
        <authorList>
            <person name="Girard L."/>
            <person name="Lood C."/>
            <person name="Vandamme P."/>
            <person name="Rokni-Zadeh H."/>
            <person name="Van Noort V."/>
            <person name="Hofte M."/>
            <person name="Lavigne R."/>
            <person name="De Mot R."/>
        </authorList>
    </citation>
    <scope>NUCLEOTIDE SEQUENCE</scope>
    <source>
        <strain evidence="9">SWRI10</strain>
    </source>
</reference>
<dbReference type="AlphaFoldDB" id="A0A923FY21"/>
<comment type="similarity">
    <text evidence="3 4">Belongs to the FdhE family.</text>
</comment>
<dbReference type="InterPro" id="IPR024064">
    <property type="entry name" value="FdhE-like_sf"/>
</dbReference>
<dbReference type="NCBIfam" id="TIGR01562">
    <property type="entry name" value="FdhE"/>
    <property type="match status" value="1"/>
</dbReference>
<dbReference type="HAMAP" id="MF_00611">
    <property type="entry name" value="FdeH"/>
    <property type="match status" value="1"/>
</dbReference>
<dbReference type="Pfam" id="PF24860">
    <property type="entry name" value="FdhE_C"/>
    <property type="match status" value="1"/>
</dbReference>
<protein>
    <recommendedName>
        <fullName evidence="4">Protein FdhE homolog</fullName>
    </recommendedName>
</protein>
<dbReference type="SUPFAM" id="SSF144020">
    <property type="entry name" value="FdhE-like"/>
    <property type="match status" value="1"/>
</dbReference>
<feature type="domain" description="FdhE central" evidence="6">
    <location>
        <begin position="185"/>
        <end position="222"/>
    </location>
</feature>
<dbReference type="FunFam" id="3.90.1670.10:FF:000001">
    <property type="entry name" value="Protein FdhE"/>
    <property type="match status" value="1"/>
</dbReference>
<proteinExistence type="inferred from homology"/>
<organism evidence="8">
    <name type="scientific">Pseudomonas urmiensis</name>
    <dbReference type="NCBI Taxonomy" id="2745493"/>
    <lineage>
        <taxon>Bacteria</taxon>
        <taxon>Pseudomonadati</taxon>
        <taxon>Pseudomonadota</taxon>
        <taxon>Gammaproteobacteria</taxon>
        <taxon>Pseudomonadales</taxon>
        <taxon>Pseudomonadaceae</taxon>
        <taxon>Pseudomonas</taxon>
    </lineage>
</organism>
<evidence type="ECO:0000256" key="1">
    <source>
        <dbReference type="ARBA" id="ARBA00004496"/>
    </source>
</evidence>
<dbReference type="RefSeq" id="WP_186554524.1">
    <property type="nucleotide sequence ID" value="NZ_JABWRE020000001.1"/>
</dbReference>
<dbReference type="Pfam" id="PF04216">
    <property type="entry name" value="FdhE_N"/>
    <property type="match status" value="1"/>
</dbReference>
<feature type="domain" description="FdhE C-terminal" evidence="7">
    <location>
        <begin position="224"/>
        <end position="299"/>
    </location>
</feature>
<reference evidence="8" key="2">
    <citation type="submission" date="2020-07" db="EMBL/GenBank/DDBJ databases">
        <authorList>
            <person name="Lood C."/>
            <person name="Girard L."/>
        </authorList>
    </citation>
    <scope>NUCLEOTIDE SEQUENCE</scope>
    <source>
        <strain evidence="8">SWRI10</strain>
    </source>
</reference>
<evidence type="ECO:0000256" key="2">
    <source>
        <dbReference type="ARBA" id="ARBA00022490"/>
    </source>
</evidence>
<dbReference type="EMBL" id="JABWRE020000001">
    <property type="protein sequence ID" value="MBV4536181.1"/>
    <property type="molecule type" value="Genomic_DNA"/>
</dbReference>
<comment type="function">
    <text evidence="4">Necessary for formate dehydrogenase activity.</text>
</comment>
<name>A0A923FY21_9PSED</name>
<dbReference type="Gene3D" id="3.90.1670.10">
    <property type="entry name" value="FdhE-like domain"/>
    <property type="match status" value="1"/>
</dbReference>
<evidence type="ECO:0000259" key="6">
    <source>
        <dbReference type="Pfam" id="PF24859"/>
    </source>
</evidence>
<evidence type="ECO:0000256" key="4">
    <source>
        <dbReference type="HAMAP-Rule" id="MF_00611"/>
    </source>
</evidence>
<evidence type="ECO:0000259" key="7">
    <source>
        <dbReference type="Pfam" id="PF24860"/>
    </source>
</evidence>
<comment type="subcellular location">
    <subcellularLocation>
        <location evidence="1 4">Cytoplasm</location>
    </subcellularLocation>
</comment>
<dbReference type="InterPro" id="IPR056774">
    <property type="entry name" value="FdhE_N"/>
</dbReference>
<dbReference type="CDD" id="cd16341">
    <property type="entry name" value="FdhE"/>
    <property type="match status" value="1"/>
</dbReference>
<dbReference type="GO" id="GO:0051604">
    <property type="term" value="P:protein maturation"/>
    <property type="evidence" value="ECO:0007669"/>
    <property type="project" value="TreeGrafter"/>
</dbReference>
<dbReference type="PANTHER" id="PTHR37689">
    <property type="entry name" value="PROTEIN FDHE"/>
    <property type="match status" value="1"/>
</dbReference>
<dbReference type="EMBL" id="JABWRE010000005">
    <property type="protein sequence ID" value="MBC3440981.1"/>
    <property type="molecule type" value="Genomic_DNA"/>
</dbReference>